<dbReference type="InterPro" id="IPR058922">
    <property type="entry name" value="WHD_DRP"/>
</dbReference>
<proteinExistence type="predicted"/>
<accession>A0A2P5VYN3</accession>
<dbReference type="Proteomes" id="UP000239757">
    <property type="component" value="Unassembled WGS sequence"/>
</dbReference>
<dbReference type="Gene3D" id="1.10.8.430">
    <property type="entry name" value="Helical domain of apoptotic protease-activating factors"/>
    <property type="match status" value="2"/>
</dbReference>
<dbReference type="InterPro" id="IPR042197">
    <property type="entry name" value="Apaf_helical"/>
</dbReference>
<dbReference type="InterPro" id="IPR032675">
    <property type="entry name" value="LRR_dom_sf"/>
</dbReference>
<dbReference type="SUPFAM" id="SSF52540">
    <property type="entry name" value="P-loop containing nucleoside triphosphate hydrolases"/>
    <property type="match status" value="2"/>
</dbReference>
<dbReference type="GO" id="GO:0043531">
    <property type="term" value="F:ADP binding"/>
    <property type="evidence" value="ECO:0007669"/>
    <property type="project" value="InterPro"/>
</dbReference>
<dbReference type="PANTHER" id="PTHR23155">
    <property type="entry name" value="DISEASE RESISTANCE PROTEIN RP"/>
    <property type="match status" value="1"/>
</dbReference>
<dbReference type="FunFam" id="1.10.10.10:FF:000322">
    <property type="entry name" value="Probable disease resistance protein At1g63360"/>
    <property type="match status" value="1"/>
</dbReference>
<keyword evidence="4" id="KW-0520">NAD</keyword>
<feature type="domain" description="AAA+ ATPase" evidence="5">
    <location>
        <begin position="991"/>
        <end position="1131"/>
    </location>
</feature>
<organism evidence="6 7">
    <name type="scientific">Gossypium barbadense</name>
    <name type="common">Sea Island cotton</name>
    <name type="synonym">Hibiscus barbadensis</name>
    <dbReference type="NCBI Taxonomy" id="3634"/>
    <lineage>
        <taxon>Eukaryota</taxon>
        <taxon>Viridiplantae</taxon>
        <taxon>Streptophyta</taxon>
        <taxon>Embryophyta</taxon>
        <taxon>Tracheophyta</taxon>
        <taxon>Spermatophyta</taxon>
        <taxon>Magnoliopsida</taxon>
        <taxon>eudicotyledons</taxon>
        <taxon>Gunneridae</taxon>
        <taxon>Pentapetalae</taxon>
        <taxon>rosids</taxon>
        <taxon>malvids</taxon>
        <taxon>Malvales</taxon>
        <taxon>Malvaceae</taxon>
        <taxon>Malvoideae</taxon>
        <taxon>Gossypium</taxon>
    </lineage>
</organism>
<dbReference type="InterPro" id="IPR041118">
    <property type="entry name" value="Rx_N"/>
</dbReference>
<evidence type="ECO:0000256" key="4">
    <source>
        <dbReference type="ARBA" id="ARBA00023027"/>
    </source>
</evidence>
<evidence type="ECO:0000256" key="3">
    <source>
        <dbReference type="ARBA" id="ARBA00022821"/>
    </source>
</evidence>
<dbReference type="SMART" id="SM00382">
    <property type="entry name" value="AAA"/>
    <property type="match status" value="2"/>
</dbReference>
<name>A0A2P5VYN3_GOSBA</name>
<evidence type="ECO:0000313" key="7">
    <source>
        <dbReference type="Proteomes" id="UP000239757"/>
    </source>
</evidence>
<dbReference type="InterPro" id="IPR044974">
    <property type="entry name" value="Disease_R_plants"/>
</dbReference>
<dbReference type="Gene3D" id="1.20.5.4130">
    <property type="match status" value="1"/>
</dbReference>
<dbReference type="FunFam" id="3.40.50.300:FF:001091">
    <property type="entry name" value="Probable disease resistance protein At1g61300"/>
    <property type="match status" value="1"/>
</dbReference>
<dbReference type="GO" id="GO:0098542">
    <property type="term" value="P:defense response to other organism"/>
    <property type="evidence" value="ECO:0007669"/>
    <property type="project" value="TreeGrafter"/>
</dbReference>
<dbReference type="InterPro" id="IPR038005">
    <property type="entry name" value="RX-like_CC"/>
</dbReference>
<evidence type="ECO:0000259" key="5">
    <source>
        <dbReference type="SMART" id="SM00382"/>
    </source>
</evidence>
<dbReference type="InterPro" id="IPR002182">
    <property type="entry name" value="NB-ARC"/>
</dbReference>
<keyword evidence="1" id="KW-0677">Repeat</keyword>
<dbReference type="Gene3D" id="1.10.10.10">
    <property type="entry name" value="Winged helix-like DNA-binding domain superfamily/Winged helix DNA-binding domain"/>
    <property type="match status" value="2"/>
</dbReference>
<dbReference type="Pfam" id="PF00931">
    <property type="entry name" value="NB-ARC"/>
    <property type="match status" value="2"/>
</dbReference>
<dbReference type="InterPro" id="IPR055414">
    <property type="entry name" value="LRR_R13L4/SHOC2-like"/>
</dbReference>
<dbReference type="SUPFAM" id="SSF52058">
    <property type="entry name" value="L domain-like"/>
    <property type="match status" value="2"/>
</dbReference>
<dbReference type="Gene3D" id="3.80.10.10">
    <property type="entry name" value="Ribonuclease Inhibitor"/>
    <property type="match status" value="2"/>
</dbReference>
<dbReference type="InterPro" id="IPR027417">
    <property type="entry name" value="P-loop_NTPase"/>
</dbReference>
<reference evidence="6 7" key="1">
    <citation type="submission" date="2015-01" db="EMBL/GenBank/DDBJ databases">
        <title>Genome of allotetraploid Gossypium barbadense reveals genomic plasticity and fiber elongation in cotton evolution.</title>
        <authorList>
            <person name="Chen X."/>
            <person name="Liu X."/>
            <person name="Zhao B."/>
            <person name="Zheng H."/>
            <person name="Hu Y."/>
            <person name="Lu G."/>
            <person name="Yang C."/>
            <person name="Chen J."/>
            <person name="Shan C."/>
            <person name="Zhang L."/>
            <person name="Zhou Y."/>
            <person name="Wang L."/>
            <person name="Guo W."/>
            <person name="Bai Y."/>
            <person name="Ruan J."/>
            <person name="Shangguan X."/>
            <person name="Mao Y."/>
            <person name="Jiang J."/>
            <person name="Zhu Y."/>
            <person name="Lei J."/>
            <person name="Kang H."/>
            <person name="Chen S."/>
            <person name="He X."/>
            <person name="Wang R."/>
            <person name="Wang Y."/>
            <person name="Chen J."/>
            <person name="Wang L."/>
            <person name="Yu S."/>
            <person name="Wang B."/>
            <person name="Wei J."/>
            <person name="Song S."/>
            <person name="Lu X."/>
            <person name="Gao Z."/>
            <person name="Gu W."/>
            <person name="Deng X."/>
            <person name="Ma D."/>
            <person name="Wang S."/>
            <person name="Liang W."/>
            <person name="Fang L."/>
            <person name="Cai C."/>
            <person name="Zhu X."/>
            <person name="Zhou B."/>
            <person name="Zhang Y."/>
            <person name="Chen Z."/>
            <person name="Xu S."/>
            <person name="Zhu R."/>
            <person name="Wang S."/>
            <person name="Zhang T."/>
            <person name="Zhao G."/>
        </authorList>
    </citation>
    <scope>NUCLEOTIDE SEQUENCE [LARGE SCALE GENOMIC DNA]</scope>
    <source>
        <strain evidence="7">cv. Xinhai21</strain>
        <tissue evidence="6">Leaf</tissue>
    </source>
</reference>
<dbReference type="InterPro" id="IPR036388">
    <property type="entry name" value="WH-like_DNA-bd_sf"/>
</dbReference>
<dbReference type="Gene3D" id="3.40.50.300">
    <property type="entry name" value="P-loop containing nucleotide triphosphate hydrolases"/>
    <property type="match status" value="2"/>
</dbReference>
<feature type="domain" description="AAA+ ATPase" evidence="5">
    <location>
        <begin position="180"/>
        <end position="319"/>
    </location>
</feature>
<keyword evidence="3" id="KW-0611">Plant defense</keyword>
<gene>
    <name evidence="6" type="ORF">GOBAR_AA36751</name>
</gene>
<evidence type="ECO:0000256" key="1">
    <source>
        <dbReference type="ARBA" id="ARBA00022737"/>
    </source>
</evidence>
<dbReference type="CDD" id="cd14798">
    <property type="entry name" value="RX-CC_like"/>
    <property type="match status" value="1"/>
</dbReference>
<keyword evidence="2" id="KW-0547">Nucleotide-binding</keyword>
<dbReference type="PANTHER" id="PTHR23155:SF1193">
    <property type="entry name" value="DISEASE RESISTANCE PROTEIN RPP13-RELATED"/>
    <property type="match status" value="1"/>
</dbReference>
<dbReference type="Pfam" id="PF23598">
    <property type="entry name" value="LRR_14"/>
    <property type="match status" value="2"/>
</dbReference>
<dbReference type="PRINTS" id="PR00364">
    <property type="entry name" value="DISEASERSIST"/>
</dbReference>
<dbReference type="EMBL" id="KZ670083">
    <property type="protein sequence ID" value="PPR83960.1"/>
    <property type="molecule type" value="Genomic_DNA"/>
</dbReference>
<evidence type="ECO:0000256" key="2">
    <source>
        <dbReference type="ARBA" id="ARBA00022741"/>
    </source>
</evidence>
<evidence type="ECO:0000313" key="6">
    <source>
        <dbReference type="EMBL" id="PPR83960.1"/>
    </source>
</evidence>
<dbReference type="OrthoDB" id="646178at2759"/>
<dbReference type="InterPro" id="IPR003593">
    <property type="entry name" value="AAA+_ATPase"/>
</dbReference>
<dbReference type="Pfam" id="PF18052">
    <property type="entry name" value="Rx_N"/>
    <property type="match status" value="1"/>
</dbReference>
<protein>
    <recommendedName>
        <fullName evidence="5">AAA+ ATPase domain-containing protein</fullName>
    </recommendedName>
</protein>
<sequence>MEAIISIITELLRAGIPLAAKQVQLIRGAPERVQSLQDELQFIEKSLNEYDGAFMKDNKVNEWLTQIYGLALEAKDTIDTFKTEKHTQNQRNPMARLLYAWPHGTKLRKIALKVDMIKKKIEEIDGYRKKYCVDGQVVAKPKRNSEWLEKQRREVEEENVVGFGVAVEQMTNMLLTKALKRDVVSIVGTTGSGKTTLAKRIYGSIGNQFQHHAWVFVPSRYKMKDLLLAILSELIPIDEETSKLDDVKLGEKLRNFLQGKRYLIVMDGVEETQLWETLEKNNVFPNEKHGSRLLLTTRSKNVASLASSSSSRIHNIQPLDDEAKWELLEKLVFKDEKCPQGLVKLGKQIATKCAGLPLAIVSLSSLLARNKAYGNWLQIISNVTWYLNPQDSPPSFGILDLTYDTTIPEHLKKCLLYLGVFPSGFEIHARQIINLWVAEGLVEDTRRSKAEEIGRRYLEELISLSLIEVIRKRSDGSVRTFQIHEIWRMFCVFKSESIGFLQVHTKFGSHPFINGPWSWRLSIHYDLRYILSNRDYLPHLCSLLCFHNEDSLDSNRLTLQCKHFSRLKVLDLGSTRVSKVHGGGKSLSLLKYLKLNNPNLSSLPRILFSLPNLMTLDIKNTCVILPCLPSGIWKMQNLRHLLLPPHTTLPKCPDHQTRLWHLQTLSTITPNENTAALIFGSKFPSLIKLTLNSQNMEQTKRCLEWLYKLDCLQKLKIINPTKFPTARTSFPASLVKVSLVKTDLVADDVMKMLECLDHLQVLKLLKKSIRGPKLEMTPNSFPQLRFLFMEEILVKTWRMGDEAMGSLEDLTITRCHELESLPKQLWQLHNIRQLIKGAPEQVQSLHSELQFIEKSLKQYESYDRIFMEDNTVQEWLTQIRSLVPETKGIFNTYKTAKHVQNQRTWPNRWLNAVPHVLELRDIGKRVEKMKKKIEEINSYKNKYCHESQVAKPKRNSEWLEKQRREVEEENVEGFEVAIQQVTSMLLTKALTSEVVSIVGTTGSDKTTLAKKIYRIMSKQFEHPASAFVPSIYSIRDLLLDILKDLMPIGEETLKLDDVRLAQKLRNFLRGKKYLVVIDGVEETQLWETLRKEKVFPNENHGSRLLLTTRSTRVASLASSSRDDVHNMVPMDETSRWTLLKKLVFKDGRCYPELEHLEKQIATKCIGIPLAIVSLASLLDRDKRYGQWVDIISNVNWYLNQKDSPQCFGILDLTYHTTIPEHLRKCLLYLGAYPSGSEILARQVINLWVAEELVKDEGGSKAEEIAWRYLEDLFSLSLIEVVRKRSDGGIRKFRIHEIWRMFCVLKSERIGFLQVHTKFVSHSSNNTPWRLSIHHELRCILSNNQDYLPDICTLLCFHDKDSHDSKGSKLDFNRSPCLTVLDVGSTRVSKVDENIKRSRLLKYLKLNHPSLNHLPRTLFSLPNLQTLDIKNTCVMSPYLPSGIWGMQNLRHLLLPPYTMLPKRTDQSRKCLWHLQTLSTITPDENTAALIFHSRFPSLIKLSLNSQEMENTVEFSSHARHAKVAMQGEVAASSRAMKCRNWSLKLPNCLLLPRTFPTSLVKVSLVKTDLVANDVMRMLEYLDHLQVLKLLKRSIRGPELEMKPNSFPQLRFLFMEEILVKTWRMGDGAMGSLEELTITRCHELESLPKQLRHLHNIRQVKVNSPSQCLRRELEQLNVQQCEIQIHF</sequence>
<dbReference type="Pfam" id="PF23559">
    <property type="entry name" value="WHD_DRP"/>
    <property type="match status" value="2"/>
</dbReference>